<evidence type="ECO:0000313" key="2">
    <source>
        <dbReference type="EMBL" id="KAB7849860.1"/>
    </source>
</evidence>
<sequence length="116" mass="12076">MTSADTHQTPDSASSTGVAFLKLLGGVALWLFAAFTFAVLPVCVMASDGCDAGDTKMICTATGQNAVVWTPVLAAPAAALLGTWGLASRRENGPPAWMIALMMLMATWFVVLSIAR</sequence>
<keyword evidence="1" id="KW-0472">Membrane</keyword>
<keyword evidence="3" id="KW-1185">Reference proteome</keyword>
<proteinExistence type="predicted"/>
<organism evidence="2 3">
    <name type="scientific">Streptomyces mobaraensis</name>
    <name type="common">Streptoverticillium mobaraense</name>
    <dbReference type="NCBI Taxonomy" id="35621"/>
    <lineage>
        <taxon>Bacteria</taxon>
        <taxon>Bacillati</taxon>
        <taxon>Actinomycetota</taxon>
        <taxon>Actinomycetes</taxon>
        <taxon>Kitasatosporales</taxon>
        <taxon>Streptomycetaceae</taxon>
        <taxon>Streptomyces</taxon>
    </lineage>
</organism>
<accession>A0A5N5WD55</accession>
<gene>
    <name evidence="2" type="ORF">FRZ00_04245</name>
</gene>
<dbReference type="Proteomes" id="UP000327000">
    <property type="component" value="Unassembled WGS sequence"/>
</dbReference>
<dbReference type="AlphaFoldDB" id="A0A5N5WD55"/>
<dbReference type="RefSeq" id="WP_152262492.1">
    <property type="nucleotide sequence ID" value="NZ_VOKX01000009.1"/>
</dbReference>
<protein>
    <submittedName>
        <fullName evidence="2">Uncharacterized protein</fullName>
    </submittedName>
</protein>
<comment type="caution">
    <text evidence="2">The sequence shown here is derived from an EMBL/GenBank/DDBJ whole genome shotgun (WGS) entry which is preliminary data.</text>
</comment>
<evidence type="ECO:0000313" key="3">
    <source>
        <dbReference type="Proteomes" id="UP000327000"/>
    </source>
</evidence>
<keyword evidence="1" id="KW-1133">Transmembrane helix</keyword>
<evidence type="ECO:0000256" key="1">
    <source>
        <dbReference type="SAM" id="Phobius"/>
    </source>
</evidence>
<feature type="transmembrane region" description="Helical" evidence="1">
    <location>
        <begin position="20"/>
        <end position="45"/>
    </location>
</feature>
<feature type="transmembrane region" description="Helical" evidence="1">
    <location>
        <begin position="66"/>
        <end position="84"/>
    </location>
</feature>
<dbReference type="EMBL" id="VOKX01000009">
    <property type="protein sequence ID" value="KAB7849860.1"/>
    <property type="molecule type" value="Genomic_DNA"/>
</dbReference>
<keyword evidence="1" id="KW-0812">Transmembrane</keyword>
<dbReference type="OrthoDB" id="4330696at2"/>
<reference evidence="2 3" key="1">
    <citation type="journal article" date="2019" name="Microb. Cell Fact.">
        <title>Exploring novel herbicidin analogues by transcriptional regulator overexpression and MS/MS molecular networking.</title>
        <authorList>
            <person name="Shi Y."/>
            <person name="Gu R."/>
            <person name="Li Y."/>
            <person name="Wang X."/>
            <person name="Ren W."/>
            <person name="Li X."/>
            <person name="Wang L."/>
            <person name="Xie Y."/>
            <person name="Hong B."/>
        </authorList>
    </citation>
    <scope>NUCLEOTIDE SEQUENCE [LARGE SCALE GENOMIC DNA]</scope>
    <source>
        <strain evidence="2 3">US-43</strain>
    </source>
</reference>
<feature type="transmembrane region" description="Helical" evidence="1">
    <location>
        <begin position="96"/>
        <end position="115"/>
    </location>
</feature>
<name>A0A5N5WD55_STRMB</name>